<organism evidence="4 5">
    <name type="scientific">Rhodopirellula sallentina SM41</name>
    <dbReference type="NCBI Taxonomy" id="1263870"/>
    <lineage>
        <taxon>Bacteria</taxon>
        <taxon>Pseudomonadati</taxon>
        <taxon>Planctomycetota</taxon>
        <taxon>Planctomycetia</taxon>
        <taxon>Pirellulales</taxon>
        <taxon>Pirellulaceae</taxon>
        <taxon>Rhodopirellula</taxon>
    </lineage>
</organism>
<proteinExistence type="inferred from homology"/>
<reference evidence="4 5" key="1">
    <citation type="journal article" date="2013" name="Mar. Genomics">
        <title>Expression of sulfatases in Rhodopirellula baltica and the diversity of sulfatases in the genus Rhodopirellula.</title>
        <authorList>
            <person name="Wegner C.E."/>
            <person name="Richter-Heitmann T."/>
            <person name="Klindworth A."/>
            <person name="Klockow C."/>
            <person name="Richter M."/>
            <person name="Achstetter T."/>
            <person name="Glockner F.O."/>
            <person name="Harder J."/>
        </authorList>
    </citation>
    <scope>NUCLEOTIDE SEQUENCE [LARGE SCALE GENOMIC DNA]</scope>
    <source>
        <strain evidence="4 5">SM41</strain>
    </source>
</reference>
<dbReference type="RefSeq" id="WP_008688016.1">
    <property type="nucleotide sequence ID" value="NZ_ANOH01000439.1"/>
</dbReference>
<dbReference type="InterPro" id="IPR050057">
    <property type="entry name" value="Prokaryotic/Mito_RF"/>
</dbReference>
<dbReference type="Proteomes" id="UP000011885">
    <property type="component" value="Unassembled WGS sequence"/>
</dbReference>
<dbReference type="AlphaFoldDB" id="M5U374"/>
<feature type="region of interest" description="Disordered" evidence="2">
    <location>
        <begin position="1"/>
        <end position="30"/>
    </location>
</feature>
<dbReference type="EMBL" id="ANOH01000439">
    <property type="protein sequence ID" value="EMI52306.1"/>
    <property type="molecule type" value="Genomic_DNA"/>
</dbReference>
<feature type="domain" description="Prokaryotic-type class I peptide chain release factors" evidence="3">
    <location>
        <begin position="50"/>
        <end position="109"/>
    </location>
</feature>
<evidence type="ECO:0000313" key="5">
    <source>
        <dbReference type="Proteomes" id="UP000011885"/>
    </source>
</evidence>
<dbReference type="SUPFAM" id="SSF75620">
    <property type="entry name" value="Release factor"/>
    <property type="match status" value="1"/>
</dbReference>
<evidence type="ECO:0000256" key="2">
    <source>
        <dbReference type="SAM" id="MobiDB-lite"/>
    </source>
</evidence>
<accession>M5U374</accession>
<sequence>MSESSRSKKPASDRPSDTKPAMPAEQERLDLPTVASPHPAVWDLDELLKKCEVRTQARGGPGGQHRNRTASGVFITFRPAEITAEATEERNQHRNRDVAFRRLRYLLAVSLRTRSPLDDGKAIDAAEKAVRDRFRGSPLKLAEQNEAKPAVLALLLNDLHVGGGQPSLVAPFWKVSTSRINACLRSHRPALTLVNRIRDHHSRGPLK</sequence>
<dbReference type="InterPro" id="IPR000352">
    <property type="entry name" value="Pep_chain_release_fac_I"/>
</dbReference>
<name>M5U374_9BACT</name>
<gene>
    <name evidence="4" type="ORF">RSSM_06265</name>
</gene>
<keyword evidence="5" id="KW-1185">Reference proteome</keyword>
<dbReference type="GO" id="GO:0003747">
    <property type="term" value="F:translation release factor activity"/>
    <property type="evidence" value="ECO:0007669"/>
    <property type="project" value="InterPro"/>
</dbReference>
<dbReference type="PANTHER" id="PTHR43804:SF6">
    <property type="entry name" value="CLASS I PEPTIDE CHAIN RELEASE FACTOR"/>
    <property type="match status" value="1"/>
</dbReference>
<dbReference type="Pfam" id="PF00472">
    <property type="entry name" value="RF-1"/>
    <property type="match status" value="1"/>
</dbReference>
<dbReference type="InterPro" id="IPR045853">
    <property type="entry name" value="Pep_chain_release_fac_I_sf"/>
</dbReference>
<evidence type="ECO:0000313" key="4">
    <source>
        <dbReference type="EMBL" id="EMI52306.1"/>
    </source>
</evidence>
<dbReference type="PATRIC" id="fig|1263870.3.peg.6638"/>
<evidence type="ECO:0000259" key="3">
    <source>
        <dbReference type="Pfam" id="PF00472"/>
    </source>
</evidence>
<evidence type="ECO:0000256" key="1">
    <source>
        <dbReference type="ARBA" id="ARBA00010835"/>
    </source>
</evidence>
<comment type="caution">
    <text evidence="4">The sequence shown here is derived from an EMBL/GenBank/DDBJ whole genome shotgun (WGS) entry which is preliminary data.</text>
</comment>
<dbReference type="Gene3D" id="3.30.160.20">
    <property type="match status" value="1"/>
</dbReference>
<dbReference type="PANTHER" id="PTHR43804">
    <property type="entry name" value="LD18447P"/>
    <property type="match status" value="1"/>
</dbReference>
<protein>
    <submittedName>
        <fullName evidence="4">Class I peptide chain release factor domain protein</fullName>
    </submittedName>
</protein>
<comment type="similarity">
    <text evidence="1">Belongs to the prokaryotic/mitochondrial release factor family.</text>
</comment>